<sequence length="235" mass="27181">MSPRDFSPQELADKLEALRIRQSALNVQDNKLESPEFDKAVLTSPLSDSIFPHLMRFYHGKTSRLSESAVLDYIDSLGIARVDSCESTWDQINHMLDNSIIQRFEKLNPYFSVSVFPICRMLKQSTTGLHPRPGTARERVELAGRREVELRPRTVKERTVLQQAIKEGRLVKVLFPEVMRDWDLEVRVAWYEDGLQMSKCSSQDACWIRYTSLELESVEMVNLSTRRKYTSFSAC</sequence>
<dbReference type="Proteomes" id="UP000275078">
    <property type="component" value="Unassembled WGS sequence"/>
</dbReference>
<evidence type="ECO:0000313" key="1">
    <source>
        <dbReference type="EMBL" id="RPA87936.1"/>
    </source>
</evidence>
<dbReference type="EMBL" id="ML119645">
    <property type="protein sequence ID" value="RPA87936.1"/>
    <property type="molecule type" value="Genomic_DNA"/>
</dbReference>
<evidence type="ECO:0000313" key="2">
    <source>
        <dbReference type="Proteomes" id="UP000275078"/>
    </source>
</evidence>
<dbReference type="AlphaFoldDB" id="A0A3N4IQ67"/>
<keyword evidence="2" id="KW-1185">Reference proteome</keyword>
<proteinExistence type="predicted"/>
<protein>
    <submittedName>
        <fullName evidence="1">Uncharacterized protein</fullName>
    </submittedName>
</protein>
<accession>A0A3N4IQ67</accession>
<gene>
    <name evidence="1" type="ORF">BJ508DRAFT_320051</name>
</gene>
<name>A0A3N4IQ67_ASCIM</name>
<reference evidence="1 2" key="1">
    <citation type="journal article" date="2018" name="Nat. Ecol. Evol.">
        <title>Pezizomycetes genomes reveal the molecular basis of ectomycorrhizal truffle lifestyle.</title>
        <authorList>
            <person name="Murat C."/>
            <person name="Payen T."/>
            <person name="Noel B."/>
            <person name="Kuo A."/>
            <person name="Morin E."/>
            <person name="Chen J."/>
            <person name="Kohler A."/>
            <person name="Krizsan K."/>
            <person name="Balestrini R."/>
            <person name="Da Silva C."/>
            <person name="Montanini B."/>
            <person name="Hainaut M."/>
            <person name="Levati E."/>
            <person name="Barry K.W."/>
            <person name="Belfiori B."/>
            <person name="Cichocki N."/>
            <person name="Clum A."/>
            <person name="Dockter R.B."/>
            <person name="Fauchery L."/>
            <person name="Guy J."/>
            <person name="Iotti M."/>
            <person name="Le Tacon F."/>
            <person name="Lindquist E.A."/>
            <person name="Lipzen A."/>
            <person name="Malagnac F."/>
            <person name="Mello A."/>
            <person name="Molinier V."/>
            <person name="Miyauchi S."/>
            <person name="Poulain J."/>
            <person name="Riccioni C."/>
            <person name="Rubini A."/>
            <person name="Sitrit Y."/>
            <person name="Splivallo R."/>
            <person name="Traeger S."/>
            <person name="Wang M."/>
            <person name="Zifcakova L."/>
            <person name="Wipf D."/>
            <person name="Zambonelli A."/>
            <person name="Paolocci F."/>
            <person name="Nowrousian M."/>
            <person name="Ottonello S."/>
            <person name="Baldrian P."/>
            <person name="Spatafora J.W."/>
            <person name="Henrissat B."/>
            <person name="Nagy L.G."/>
            <person name="Aury J.M."/>
            <person name="Wincker P."/>
            <person name="Grigoriev I.V."/>
            <person name="Bonfante P."/>
            <person name="Martin F.M."/>
        </authorList>
    </citation>
    <scope>NUCLEOTIDE SEQUENCE [LARGE SCALE GENOMIC DNA]</scope>
    <source>
        <strain evidence="1 2">RN42</strain>
    </source>
</reference>
<organism evidence="1 2">
    <name type="scientific">Ascobolus immersus RN42</name>
    <dbReference type="NCBI Taxonomy" id="1160509"/>
    <lineage>
        <taxon>Eukaryota</taxon>
        <taxon>Fungi</taxon>
        <taxon>Dikarya</taxon>
        <taxon>Ascomycota</taxon>
        <taxon>Pezizomycotina</taxon>
        <taxon>Pezizomycetes</taxon>
        <taxon>Pezizales</taxon>
        <taxon>Ascobolaceae</taxon>
        <taxon>Ascobolus</taxon>
    </lineage>
</organism>